<dbReference type="AlphaFoldDB" id="A0A2N9IU68"/>
<evidence type="ECO:0000256" key="9">
    <source>
        <dbReference type="SAM" id="MobiDB-lite"/>
    </source>
</evidence>
<protein>
    <recommendedName>
        <fullName evidence="13">Integrase catalytic domain-containing protein</fullName>
    </recommendedName>
</protein>
<dbReference type="SUPFAM" id="SSF56672">
    <property type="entry name" value="DNA/RNA polymerases"/>
    <property type="match status" value="1"/>
</dbReference>
<dbReference type="FunFam" id="1.10.340.70:FF:000001">
    <property type="entry name" value="Retrovirus-related Pol polyprotein from transposon gypsy-like Protein"/>
    <property type="match status" value="1"/>
</dbReference>
<dbReference type="Gene3D" id="3.10.10.10">
    <property type="entry name" value="HIV Type 1 Reverse Transcriptase, subunit A, domain 1"/>
    <property type="match status" value="1"/>
</dbReference>
<keyword evidence="4" id="KW-0540">Nuclease</keyword>
<dbReference type="Gene3D" id="3.30.70.270">
    <property type="match status" value="1"/>
</dbReference>
<dbReference type="InterPro" id="IPR041588">
    <property type="entry name" value="Integrase_H2C2"/>
</dbReference>
<keyword evidence="8" id="KW-0511">Multifunctional enzyme</keyword>
<dbReference type="InterPro" id="IPR016197">
    <property type="entry name" value="Chromo-like_dom_sf"/>
</dbReference>
<evidence type="ECO:0000256" key="4">
    <source>
        <dbReference type="ARBA" id="ARBA00022722"/>
    </source>
</evidence>
<dbReference type="Pfam" id="PF13650">
    <property type="entry name" value="Asp_protease_2"/>
    <property type="match status" value="1"/>
</dbReference>
<dbReference type="GO" id="GO:0015074">
    <property type="term" value="P:DNA integration"/>
    <property type="evidence" value="ECO:0007669"/>
    <property type="project" value="InterPro"/>
</dbReference>
<feature type="domain" description="Integrase catalytic" evidence="11">
    <location>
        <begin position="841"/>
        <end position="1000"/>
    </location>
</feature>
<dbReference type="Gene3D" id="3.30.420.10">
    <property type="entry name" value="Ribonuclease H-like superfamily/Ribonuclease H"/>
    <property type="match status" value="1"/>
</dbReference>
<dbReference type="InterPro" id="IPR036397">
    <property type="entry name" value="RNaseH_sf"/>
</dbReference>
<dbReference type="FunFam" id="3.10.10.10:FF:000007">
    <property type="entry name" value="Retrovirus-related Pol polyprotein from transposon 17.6-like Protein"/>
    <property type="match status" value="1"/>
</dbReference>
<evidence type="ECO:0000256" key="6">
    <source>
        <dbReference type="ARBA" id="ARBA00022801"/>
    </source>
</evidence>
<dbReference type="InterPro" id="IPR001584">
    <property type="entry name" value="Integrase_cat-core"/>
</dbReference>
<dbReference type="SUPFAM" id="SSF54160">
    <property type="entry name" value="Chromo domain-like"/>
    <property type="match status" value="1"/>
</dbReference>
<organism evidence="12">
    <name type="scientific">Fagus sylvatica</name>
    <name type="common">Beechnut</name>
    <dbReference type="NCBI Taxonomy" id="28930"/>
    <lineage>
        <taxon>Eukaryota</taxon>
        <taxon>Viridiplantae</taxon>
        <taxon>Streptophyta</taxon>
        <taxon>Embryophyta</taxon>
        <taxon>Tracheophyta</taxon>
        <taxon>Spermatophyta</taxon>
        <taxon>Magnoliopsida</taxon>
        <taxon>eudicotyledons</taxon>
        <taxon>Gunneridae</taxon>
        <taxon>Pentapetalae</taxon>
        <taxon>rosids</taxon>
        <taxon>fabids</taxon>
        <taxon>Fagales</taxon>
        <taxon>Fagaceae</taxon>
        <taxon>Fagus</taxon>
    </lineage>
</organism>
<keyword evidence="1" id="KW-0645">Protease</keyword>
<sequence length="1166" mass="132590">MRRRSIGLASSDHGAGDQLRYHLDGEEETRSGVPPGVLSDKPFSRRGNPPRIQQQMDDQTTVIGSMAARMERMEDSFAADQPFSRRGFHQEQQYRTMNQPPVMQIDENRVPIGAEARNAMPRRPSLHEMFLDLNQQRHLIPVGEPIEPGFERPIEGPILHAGQRNGFPRQPPPYWAPIEQQGEAPWQGREFQRQPEPYYYPVAIPPPNGIVVQFREPMEPPWMQGVVKIFGMTREEEEGVMEDQWTKLQCITGNIMDRIKPISLWQIRIRNLSDMHKLSCFMSGLKDEIKAGSEDAGAQKLNTSPSTMRVVACINGKKAVVVLIDTGSTHNFLDCDLAKSLRFGIDTSSCFGVKVANGEVIRTKGECKDIQFKIQDLELKEVLEEFQTVFEEPQGLPPNRGHEHQIMLKAEAKPTSQRPYRYPFYQKGEIEKIVQELLESLNKDTIKDKFPIPVVDELLDELQGSNIFSKLDLRSGYHQIRMKESDIEKTAFRTHEGHYKFLVMPFGLTNAPSTFQALMNDVFKPFLRKFVLVFFDDILLGKVEYLGHVISGRGVQTDPKKDSCYGELAKASNLESFERVLGLDRNDAFKWNKKAEMAFERLKEACSQPPCLALPDFSKTFVVECDASGYGIGAVLMQEGRPLAFYSQALKGKALFLSTYEKGAHGLSVVRLALQCKQKWISKLLGYHFVVEFKRGKENLVADALSRQVDTDLMTEVEKETVQLQAQAPKSPAGPRTLLQSVSTAPDPQGAVTYKNGLLLHKGRLYLGENCTLKPKVLALLHDSPLGGHSGYLKTYQRAKKDWFWKGMKQDIKSYVKECDTCQRIKSETTRPAGLLQPLPIPPRPWYSISMGFIEGLPKSNKQNVILVVVDRLTKYVHFMALAHPYTAAKVADLFMKNVFKLHGMPTSIVSDRDTAFTATFWQELFKIQEVELAMSSSYHPQTDGQTEVVNRSLEQYLRAFAGDKPSLWVHWLPMAEFWFNTNYHTSTKMTPFEALYGYEPPTILDYIPGTTKVAAVDDYLHQQQGIIGLLKENLLSAKSRMKSQADKHRLERSFQVGEWVFLRLQPFRQKSVSRKHGKLAARFYGPFQIVEKSVLPIAKLPPVDSMGHLSPKPSRILDQRTIKKRRHGSATEVLIQWEGSTQEDATWELLFKLQQQYPHLVGKVF</sequence>
<dbReference type="InterPro" id="IPR043128">
    <property type="entry name" value="Rev_trsase/Diguanyl_cyclase"/>
</dbReference>
<dbReference type="InterPro" id="IPR000477">
    <property type="entry name" value="RT_dom"/>
</dbReference>
<dbReference type="InterPro" id="IPR041577">
    <property type="entry name" value="RT_RNaseH_2"/>
</dbReference>
<feature type="region of interest" description="Disordered" evidence="9">
    <location>
        <begin position="1"/>
        <end position="52"/>
    </location>
</feature>
<dbReference type="InterPro" id="IPR021109">
    <property type="entry name" value="Peptidase_aspartic_dom_sf"/>
</dbReference>
<dbReference type="PROSITE" id="PS50013">
    <property type="entry name" value="CHROMO_2"/>
    <property type="match status" value="1"/>
</dbReference>
<dbReference type="Gene3D" id="2.40.70.10">
    <property type="entry name" value="Acid Proteases"/>
    <property type="match status" value="1"/>
</dbReference>
<gene>
    <name evidence="12" type="ORF">FSB_LOCUS55652</name>
</gene>
<evidence type="ECO:0000313" key="12">
    <source>
        <dbReference type="EMBL" id="SPD27770.1"/>
    </source>
</evidence>
<dbReference type="InterPro" id="IPR012337">
    <property type="entry name" value="RNaseH-like_sf"/>
</dbReference>
<feature type="compositionally biased region" description="Basic and acidic residues" evidence="9">
    <location>
        <begin position="19"/>
        <end position="30"/>
    </location>
</feature>
<keyword evidence="2" id="KW-0808">Transferase</keyword>
<dbReference type="GO" id="GO:0008233">
    <property type="term" value="F:peptidase activity"/>
    <property type="evidence" value="ECO:0007669"/>
    <property type="project" value="UniProtKB-KW"/>
</dbReference>
<dbReference type="InterPro" id="IPR000953">
    <property type="entry name" value="Chromo/chromo_shadow_dom"/>
</dbReference>
<proteinExistence type="predicted"/>
<dbReference type="Pfam" id="PF00078">
    <property type="entry name" value="RVT_1"/>
    <property type="match status" value="1"/>
</dbReference>
<evidence type="ECO:0000256" key="5">
    <source>
        <dbReference type="ARBA" id="ARBA00022759"/>
    </source>
</evidence>
<keyword evidence="5" id="KW-0255">Endonuclease</keyword>
<dbReference type="GO" id="GO:0003964">
    <property type="term" value="F:RNA-directed DNA polymerase activity"/>
    <property type="evidence" value="ECO:0007669"/>
    <property type="project" value="UniProtKB-KW"/>
</dbReference>
<dbReference type="EMBL" id="OIVN01006206">
    <property type="protein sequence ID" value="SPD27770.1"/>
    <property type="molecule type" value="Genomic_DNA"/>
</dbReference>
<dbReference type="GO" id="GO:0003676">
    <property type="term" value="F:nucleic acid binding"/>
    <property type="evidence" value="ECO:0007669"/>
    <property type="project" value="InterPro"/>
</dbReference>
<dbReference type="InterPro" id="IPR050951">
    <property type="entry name" value="Retrovirus_Pol_polyprotein"/>
</dbReference>
<dbReference type="SUPFAM" id="SSF53098">
    <property type="entry name" value="Ribonuclease H-like"/>
    <property type="match status" value="1"/>
</dbReference>
<keyword evidence="6" id="KW-0378">Hydrolase</keyword>
<keyword evidence="3" id="KW-0548">Nucleotidyltransferase</keyword>
<keyword evidence="7" id="KW-0695">RNA-directed DNA polymerase</keyword>
<evidence type="ECO:0000256" key="8">
    <source>
        <dbReference type="ARBA" id="ARBA00023268"/>
    </source>
</evidence>
<dbReference type="GO" id="GO:0006508">
    <property type="term" value="P:proteolysis"/>
    <property type="evidence" value="ECO:0007669"/>
    <property type="project" value="UniProtKB-KW"/>
</dbReference>
<evidence type="ECO:0000259" key="11">
    <source>
        <dbReference type="PROSITE" id="PS50994"/>
    </source>
</evidence>
<dbReference type="Pfam" id="PF17921">
    <property type="entry name" value="Integrase_H2C2"/>
    <property type="match status" value="1"/>
</dbReference>
<dbReference type="PANTHER" id="PTHR37984">
    <property type="entry name" value="PROTEIN CBG26694"/>
    <property type="match status" value="1"/>
</dbReference>
<dbReference type="GO" id="GO:0004519">
    <property type="term" value="F:endonuclease activity"/>
    <property type="evidence" value="ECO:0007669"/>
    <property type="project" value="UniProtKB-KW"/>
</dbReference>
<dbReference type="PROSITE" id="PS50994">
    <property type="entry name" value="INTEGRASE"/>
    <property type="match status" value="1"/>
</dbReference>
<name>A0A2N9IU68_FAGSY</name>
<reference evidence="12" key="1">
    <citation type="submission" date="2018-02" db="EMBL/GenBank/DDBJ databases">
        <authorList>
            <person name="Cohen D.B."/>
            <person name="Kent A.D."/>
        </authorList>
    </citation>
    <scope>NUCLEOTIDE SEQUENCE</scope>
</reference>
<dbReference type="Gene3D" id="1.10.340.70">
    <property type="match status" value="1"/>
</dbReference>
<dbReference type="CDD" id="cd01647">
    <property type="entry name" value="RT_LTR"/>
    <property type="match status" value="1"/>
</dbReference>
<evidence type="ECO:0000256" key="1">
    <source>
        <dbReference type="ARBA" id="ARBA00022670"/>
    </source>
</evidence>
<feature type="domain" description="Chromo" evidence="10">
    <location>
        <begin position="1112"/>
        <end position="1166"/>
    </location>
</feature>
<dbReference type="PANTHER" id="PTHR37984:SF5">
    <property type="entry name" value="PROTEIN NYNRIN-LIKE"/>
    <property type="match status" value="1"/>
</dbReference>
<evidence type="ECO:0000256" key="7">
    <source>
        <dbReference type="ARBA" id="ARBA00022918"/>
    </source>
</evidence>
<dbReference type="Pfam" id="PF17919">
    <property type="entry name" value="RT_RNaseH_2"/>
    <property type="match status" value="1"/>
</dbReference>
<evidence type="ECO:0000259" key="10">
    <source>
        <dbReference type="PROSITE" id="PS50013"/>
    </source>
</evidence>
<evidence type="ECO:0000256" key="3">
    <source>
        <dbReference type="ARBA" id="ARBA00022695"/>
    </source>
</evidence>
<evidence type="ECO:0008006" key="13">
    <source>
        <dbReference type="Google" id="ProtNLM"/>
    </source>
</evidence>
<dbReference type="CDD" id="cd00303">
    <property type="entry name" value="retropepsin_like"/>
    <property type="match status" value="1"/>
</dbReference>
<accession>A0A2N9IU68</accession>
<dbReference type="InterPro" id="IPR043502">
    <property type="entry name" value="DNA/RNA_pol_sf"/>
</dbReference>
<evidence type="ECO:0000256" key="2">
    <source>
        <dbReference type="ARBA" id="ARBA00022679"/>
    </source>
</evidence>